<dbReference type="PANTHER" id="PTHR10161">
    <property type="entry name" value="TARTRATE-RESISTANT ACID PHOSPHATASE TYPE 5"/>
    <property type="match status" value="1"/>
</dbReference>
<dbReference type="AlphaFoldDB" id="A0A7I8VSR8"/>
<keyword evidence="1 3" id="KW-0732">Signal</keyword>
<evidence type="ECO:0000256" key="1">
    <source>
        <dbReference type="ARBA" id="ARBA00022729"/>
    </source>
</evidence>
<dbReference type="InterPro" id="IPR051558">
    <property type="entry name" value="Metallophosphoesterase_PAP"/>
</dbReference>
<feature type="chain" id="PRO_5029672347" evidence="3">
    <location>
        <begin position="17"/>
        <end position="313"/>
    </location>
</feature>
<dbReference type="GO" id="GO:0016787">
    <property type="term" value="F:hydrolase activity"/>
    <property type="evidence" value="ECO:0007669"/>
    <property type="project" value="UniProtKB-KW"/>
</dbReference>
<name>A0A7I8VSR8_9ANNE</name>
<reference evidence="5 6" key="1">
    <citation type="submission" date="2020-08" db="EMBL/GenBank/DDBJ databases">
        <authorList>
            <person name="Hejnol A."/>
        </authorList>
    </citation>
    <scope>NUCLEOTIDE SEQUENCE [LARGE SCALE GENOMIC DNA]</scope>
</reference>
<accession>A0A7I8VSR8</accession>
<comment type="caution">
    <text evidence="5">The sequence shown here is derived from an EMBL/GenBank/DDBJ whole genome shotgun (WGS) entry which is preliminary data.</text>
</comment>
<evidence type="ECO:0000313" key="6">
    <source>
        <dbReference type="Proteomes" id="UP000549394"/>
    </source>
</evidence>
<keyword evidence="2" id="KW-0378">Hydrolase</keyword>
<keyword evidence="6" id="KW-1185">Reference proteome</keyword>
<feature type="signal peptide" evidence="3">
    <location>
        <begin position="1"/>
        <end position="16"/>
    </location>
</feature>
<feature type="domain" description="Calcineurin-like phosphoesterase" evidence="4">
    <location>
        <begin position="30"/>
        <end position="229"/>
    </location>
</feature>
<dbReference type="InterPro" id="IPR004843">
    <property type="entry name" value="Calcineurin-like_PHP"/>
</dbReference>
<dbReference type="SUPFAM" id="SSF56300">
    <property type="entry name" value="Metallo-dependent phosphatases"/>
    <property type="match status" value="1"/>
</dbReference>
<dbReference type="InterPro" id="IPR029052">
    <property type="entry name" value="Metallo-depent_PP-like"/>
</dbReference>
<dbReference type="Gene3D" id="3.60.21.10">
    <property type="match status" value="1"/>
</dbReference>
<dbReference type="PANTHER" id="PTHR10161:SF14">
    <property type="entry name" value="TARTRATE-RESISTANT ACID PHOSPHATASE TYPE 5"/>
    <property type="match status" value="1"/>
</dbReference>
<evidence type="ECO:0000313" key="5">
    <source>
        <dbReference type="EMBL" id="CAD5118417.1"/>
    </source>
</evidence>
<dbReference type="EMBL" id="CAJFCJ010000008">
    <property type="protein sequence ID" value="CAD5118417.1"/>
    <property type="molecule type" value="Genomic_DNA"/>
</dbReference>
<evidence type="ECO:0000259" key="4">
    <source>
        <dbReference type="Pfam" id="PF00149"/>
    </source>
</evidence>
<organism evidence="5 6">
    <name type="scientific">Dimorphilus gyrociliatus</name>
    <dbReference type="NCBI Taxonomy" id="2664684"/>
    <lineage>
        <taxon>Eukaryota</taxon>
        <taxon>Metazoa</taxon>
        <taxon>Spiralia</taxon>
        <taxon>Lophotrochozoa</taxon>
        <taxon>Annelida</taxon>
        <taxon>Polychaeta</taxon>
        <taxon>Polychaeta incertae sedis</taxon>
        <taxon>Dinophilidae</taxon>
        <taxon>Dimorphilus</taxon>
    </lineage>
</organism>
<protein>
    <submittedName>
        <fullName evidence="5">DgyrCDS7127</fullName>
    </submittedName>
</protein>
<sequence>MFSIFVFFILSAYSSAATLGSKDNGCVDFIALGDWGVDNQAVPIKVAEAMAKYASENPVDFIVTSGDNFYPDGVNSEDDFQFDYKWRDVYNQQSIKDLTWYITVGNHDYGNSGSGVEHNQVTFGNTEPRWNFPQLYYSFTKSLGNDKTVKFIMVDSQGFRRKQNNYLRQRAFVQEEIRNPADWTIVIFHHPFYNVGGHTGSETMLREVLIPIINDGGRVDMVIAGHDHNLQHMSHRNGTNTQFYVSGGGGARLYALNEEKVEVLRRRGVDLEYFKSSHGFSAIHICDDEATVKFIDDDGEEIYSNIQQPRKYK</sequence>
<evidence type="ECO:0000256" key="2">
    <source>
        <dbReference type="ARBA" id="ARBA00022801"/>
    </source>
</evidence>
<gene>
    <name evidence="5" type="ORF">DGYR_LOCUS6793</name>
</gene>
<dbReference type="Proteomes" id="UP000549394">
    <property type="component" value="Unassembled WGS sequence"/>
</dbReference>
<dbReference type="OrthoDB" id="411211at2759"/>
<evidence type="ECO:0000256" key="3">
    <source>
        <dbReference type="SAM" id="SignalP"/>
    </source>
</evidence>
<dbReference type="Pfam" id="PF00149">
    <property type="entry name" value="Metallophos"/>
    <property type="match status" value="1"/>
</dbReference>
<proteinExistence type="predicted"/>